<dbReference type="InterPro" id="IPR036388">
    <property type="entry name" value="WH-like_DNA-bd_sf"/>
</dbReference>
<gene>
    <name evidence="3" type="ORF">P0Y55_02760</name>
</gene>
<dbReference type="Gene3D" id="1.10.10.10">
    <property type="entry name" value="Winged helix-like DNA-binding domain superfamily/Winged helix DNA-binding domain"/>
    <property type="match status" value="1"/>
</dbReference>
<dbReference type="GO" id="GO:0003700">
    <property type="term" value="F:DNA-binding transcription factor activity"/>
    <property type="evidence" value="ECO:0007669"/>
    <property type="project" value="InterPro"/>
</dbReference>
<evidence type="ECO:0000313" key="3">
    <source>
        <dbReference type="EMBL" id="WEK55020.1"/>
    </source>
</evidence>
<dbReference type="SMART" id="SM00418">
    <property type="entry name" value="HTH_ARSR"/>
    <property type="match status" value="1"/>
</dbReference>
<dbReference type="Pfam" id="PF01022">
    <property type="entry name" value="HTH_5"/>
    <property type="match status" value="1"/>
</dbReference>
<evidence type="ECO:0000256" key="1">
    <source>
        <dbReference type="ARBA" id="ARBA00023125"/>
    </source>
</evidence>
<dbReference type="EMBL" id="CP119317">
    <property type="protein sequence ID" value="WEK55020.1"/>
    <property type="molecule type" value="Genomic_DNA"/>
</dbReference>
<keyword evidence="1" id="KW-0238">DNA-binding</keyword>
<sequence length="213" mass="24888">MQQCYMIKSYDQLKAISDPFRVKILNMLIEGAYTGQQIAQQLEIPRAKIHYHLNELEKNELIEVVRNEVKNGIIQKFYRSIAYSFIPDADLLPFTTEVGDYYRSTMLEVLNRARLRVISAPDEAFEITNPDRNTWPRIALRAEVKLSEQVFVEWLGRFRSLVDELAQKESTEGKWFYLSTIGLQIDQPLFENVTDCDYEITNPEAEFNKPDNP</sequence>
<protein>
    <submittedName>
        <fullName evidence="3">Winged helix-turn-helix domain-containing protein</fullName>
    </submittedName>
</protein>
<name>A0AA95EX08_9BACL</name>
<keyword evidence="4" id="KW-1185">Reference proteome</keyword>
<accession>A0AA95EX08</accession>
<dbReference type="PANTHER" id="PTHR38600:SF2">
    <property type="entry name" value="SLL0088 PROTEIN"/>
    <property type="match status" value="1"/>
</dbReference>
<dbReference type="InterPro" id="IPR011991">
    <property type="entry name" value="ArsR-like_HTH"/>
</dbReference>
<dbReference type="InterPro" id="IPR001845">
    <property type="entry name" value="HTH_ArsR_DNA-bd_dom"/>
</dbReference>
<dbReference type="InterPro" id="IPR036390">
    <property type="entry name" value="WH_DNA-bd_sf"/>
</dbReference>
<organism evidence="3 4">
    <name type="scientific">Candidatus Cohnella colombiensis</name>
    <dbReference type="NCBI Taxonomy" id="3121368"/>
    <lineage>
        <taxon>Bacteria</taxon>
        <taxon>Bacillati</taxon>
        <taxon>Bacillota</taxon>
        <taxon>Bacilli</taxon>
        <taxon>Bacillales</taxon>
        <taxon>Paenibacillaceae</taxon>
        <taxon>Cohnella</taxon>
    </lineage>
</organism>
<proteinExistence type="predicted"/>
<dbReference type="Proteomes" id="UP001178662">
    <property type="component" value="Chromosome"/>
</dbReference>
<dbReference type="CDD" id="cd00090">
    <property type="entry name" value="HTH_ARSR"/>
    <property type="match status" value="1"/>
</dbReference>
<evidence type="ECO:0000313" key="4">
    <source>
        <dbReference type="Proteomes" id="UP001178662"/>
    </source>
</evidence>
<reference evidence="3" key="1">
    <citation type="submission" date="2023-03" db="EMBL/GenBank/DDBJ databases">
        <title>Andean soil-derived lignocellulolytic bacterial consortium as a source of novel taxa and putative plastic-active enzymes.</title>
        <authorList>
            <person name="Diaz-Garcia L."/>
            <person name="Chuvochina M."/>
            <person name="Feuerriegel G."/>
            <person name="Bunk B."/>
            <person name="Sproer C."/>
            <person name="Streit W.R."/>
            <person name="Rodriguez L.M."/>
            <person name="Overmann J."/>
            <person name="Jimenez D.J."/>
        </authorList>
    </citation>
    <scope>NUCLEOTIDE SEQUENCE</scope>
    <source>
        <strain evidence="3">MAG 2441</strain>
    </source>
</reference>
<dbReference type="GO" id="GO:0003677">
    <property type="term" value="F:DNA binding"/>
    <property type="evidence" value="ECO:0007669"/>
    <property type="project" value="UniProtKB-KW"/>
</dbReference>
<dbReference type="PANTHER" id="PTHR38600">
    <property type="entry name" value="TRANSCRIPTIONAL REGULATORY PROTEIN"/>
    <property type="match status" value="1"/>
</dbReference>
<dbReference type="SUPFAM" id="SSF46785">
    <property type="entry name" value="Winged helix' DNA-binding domain"/>
    <property type="match status" value="1"/>
</dbReference>
<feature type="domain" description="HTH arsR-type" evidence="2">
    <location>
        <begin position="11"/>
        <end position="107"/>
    </location>
</feature>
<evidence type="ECO:0000259" key="2">
    <source>
        <dbReference type="SMART" id="SM00418"/>
    </source>
</evidence>
<dbReference type="AlphaFoldDB" id="A0AA95EX08"/>